<dbReference type="PROSITE" id="PS50217">
    <property type="entry name" value="BZIP"/>
    <property type="match status" value="1"/>
</dbReference>
<evidence type="ECO:0000313" key="4">
    <source>
        <dbReference type="Proteomes" id="UP000299102"/>
    </source>
</evidence>
<dbReference type="Gene3D" id="1.20.5.170">
    <property type="match status" value="1"/>
</dbReference>
<protein>
    <recommendedName>
        <fullName evidence="2">BZIP domain-containing protein</fullName>
    </recommendedName>
</protein>
<accession>A0A4C1TKF0</accession>
<comment type="caution">
    <text evidence="3">The sequence shown here is derived from an EMBL/GenBank/DDBJ whole genome shotgun (WGS) entry which is preliminary data.</text>
</comment>
<feature type="region of interest" description="Disordered" evidence="1">
    <location>
        <begin position="88"/>
        <end position="113"/>
    </location>
</feature>
<feature type="domain" description="BZIP" evidence="2">
    <location>
        <begin position="439"/>
        <end position="502"/>
    </location>
</feature>
<dbReference type="OrthoDB" id="6624782at2759"/>
<evidence type="ECO:0000259" key="2">
    <source>
        <dbReference type="PROSITE" id="PS50217"/>
    </source>
</evidence>
<dbReference type="InterPro" id="IPR046347">
    <property type="entry name" value="bZIP_sf"/>
</dbReference>
<evidence type="ECO:0000256" key="1">
    <source>
        <dbReference type="SAM" id="MobiDB-lite"/>
    </source>
</evidence>
<dbReference type="GO" id="GO:0005634">
    <property type="term" value="C:nucleus"/>
    <property type="evidence" value="ECO:0007669"/>
    <property type="project" value="UniProtKB-ARBA"/>
</dbReference>
<feature type="compositionally biased region" description="Low complexity" evidence="1">
    <location>
        <begin position="422"/>
        <end position="431"/>
    </location>
</feature>
<keyword evidence="4" id="KW-1185">Reference proteome</keyword>
<reference evidence="3 4" key="1">
    <citation type="journal article" date="2019" name="Commun. Biol.">
        <title>The bagworm genome reveals a unique fibroin gene that provides high tensile strength.</title>
        <authorList>
            <person name="Kono N."/>
            <person name="Nakamura H."/>
            <person name="Ohtoshi R."/>
            <person name="Tomita M."/>
            <person name="Numata K."/>
            <person name="Arakawa K."/>
        </authorList>
    </citation>
    <scope>NUCLEOTIDE SEQUENCE [LARGE SCALE GENOMIC DNA]</scope>
</reference>
<feature type="compositionally biased region" description="Basic and acidic residues" evidence="1">
    <location>
        <begin position="432"/>
        <end position="454"/>
    </location>
</feature>
<dbReference type="EMBL" id="BGZK01000068">
    <property type="protein sequence ID" value="GBP15012.1"/>
    <property type="molecule type" value="Genomic_DNA"/>
</dbReference>
<gene>
    <name evidence="3" type="ORF">EVAR_6658_1</name>
</gene>
<dbReference type="STRING" id="151549.A0A4C1TKF0"/>
<dbReference type="InterPro" id="IPR004827">
    <property type="entry name" value="bZIP"/>
</dbReference>
<evidence type="ECO:0000313" key="3">
    <source>
        <dbReference type="EMBL" id="GBP15012.1"/>
    </source>
</evidence>
<dbReference type="SUPFAM" id="SSF57959">
    <property type="entry name" value="Leucine zipper domain"/>
    <property type="match status" value="1"/>
</dbReference>
<feature type="region of interest" description="Disordered" evidence="1">
    <location>
        <begin position="324"/>
        <end position="457"/>
    </location>
</feature>
<dbReference type="CDD" id="cd14813">
    <property type="entry name" value="bZIP_BmCbz-like"/>
    <property type="match status" value="1"/>
</dbReference>
<dbReference type="Pfam" id="PF07716">
    <property type="entry name" value="bZIP_2"/>
    <property type="match status" value="1"/>
</dbReference>
<feature type="region of interest" description="Disordered" evidence="1">
    <location>
        <begin position="16"/>
        <end position="51"/>
    </location>
</feature>
<dbReference type="Proteomes" id="UP000299102">
    <property type="component" value="Unassembled WGS sequence"/>
</dbReference>
<feature type="compositionally biased region" description="Polar residues" evidence="1">
    <location>
        <begin position="324"/>
        <end position="343"/>
    </location>
</feature>
<name>A0A4C1TKF0_EUMVA</name>
<dbReference type="GO" id="GO:0003700">
    <property type="term" value="F:DNA-binding transcription factor activity"/>
    <property type="evidence" value="ECO:0007669"/>
    <property type="project" value="InterPro"/>
</dbReference>
<sequence>MVFSLSNQKPQSVLKVVDIDRLKPGKSPQVKVEPDQRPDSPAPRAHRPPEEYFKTEHLIEDNMYHYSDGEFFQDLGLWCSEPAKDEQITISESQKESKDRAHTTDTPHTPFSPLEWETFDSTPAGAAPPDLLSPPLGGFLPYEKSTTFTFDAPDQKYLQEQFLDLDSLPIVIGDEAKGDSGIMPGAPAIAPSLPPVWLAPEADVTRTYTTPFIDTEDSLGNDMKYITWAGDPISNKLSDNDVILSEFIVEDKPRLEAGAADWRSPAALTLDFANRPPVCDVIKTPDILSYVEQLEKETFIPITIADNEPPDVQSLDKFNFNSLDIQSTPSTAPSKFSPATSKTESPEESSCDEEPKRTRKRRLSEESDETYTPYSTRHKSHSTRPYQRRKPSVPIEDLITALEDSQQQNKVRRGRPPKRPESTVSSCGSVDDSSRSSHEVTYRKLRDKNNEASKRSRMNRKLKELQMEHLAEELDRRNQQLKVKAGILEDLTKRLRDALMQAMLSK</sequence>
<dbReference type="AlphaFoldDB" id="A0A4C1TKF0"/>
<proteinExistence type="predicted"/>
<feature type="compositionally biased region" description="Basic residues" evidence="1">
    <location>
        <begin position="376"/>
        <end position="391"/>
    </location>
</feature>
<organism evidence="3 4">
    <name type="scientific">Eumeta variegata</name>
    <name type="common">Bagworm moth</name>
    <name type="synonym">Eumeta japonica</name>
    <dbReference type="NCBI Taxonomy" id="151549"/>
    <lineage>
        <taxon>Eukaryota</taxon>
        <taxon>Metazoa</taxon>
        <taxon>Ecdysozoa</taxon>
        <taxon>Arthropoda</taxon>
        <taxon>Hexapoda</taxon>
        <taxon>Insecta</taxon>
        <taxon>Pterygota</taxon>
        <taxon>Neoptera</taxon>
        <taxon>Endopterygota</taxon>
        <taxon>Lepidoptera</taxon>
        <taxon>Glossata</taxon>
        <taxon>Ditrysia</taxon>
        <taxon>Tineoidea</taxon>
        <taxon>Psychidae</taxon>
        <taxon>Oiketicinae</taxon>
        <taxon>Eumeta</taxon>
    </lineage>
</organism>
<feature type="compositionally biased region" description="Basic and acidic residues" evidence="1">
    <location>
        <begin position="88"/>
        <end position="105"/>
    </location>
</feature>